<dbReference type="AlphaFoldDB" id="A0A444LDV0"/>
<evidence type="ECO:0000313" key="4">
    <source>
        <dbReference type="Proteomes" id="UP000287687"/>
    </source>
</evidence>
<gene>
    <name evidence="3" type="ORF">EPK99_19770</name>
</gene>
<dbReference type="RefSeq" id="WP_128444795.1">
    <property type="nucleotide sequence ID" value="NZ_SBIP01000004.1"/>
</dbReference>
<feature type="signal peptide" evidence="2">
    <location>
        <begin position="1"/>
        <end position="23"/>
    </location>
</feature>
<comment type="caution">
    <text evidence="3">The sequence shown here is derived from an EMBL/GenBank/DDBJ whole genome shotgun (WGS) entry which is preliminary data.</text>
</comment>
<name>A0A444LDV0_9HYPH</name>
<feature type="region of interest" description="Disordered" evidence="1">
    <location>
        <begin position="57"/>
        <end position="95"/>
    </location>
</feature>
<dbReference type="EMBL" id="SBIP01000004">
    <property type="protein sequence ID" value="RWX75917.1"/>
    <property type="molecule type" value="Genomic_DNA"/>
</dbReference>
<feature type="chain" id="PRO_5019221426" evidence="2">
    <location>
        <begin position="24"/>
        <end position="95"/>
    </location>
</feature>
<sequence length="95" mass="10614">MRNLIIAAAIAASGFIGGTAAQAMPVTSVKAPDLIVKVDYPCGRGWHLNRRGDCVPYGGWRRPPPPPPRWHRPPPRWDGPRGHMHRPPPPGYYRY</sequence>
<keyword evidence="4" id="KW-1185">Reference proteome</keyword>
<organism evidence="3 4">
    <name type="scientific">Neorhizobium lilium</name>
    <dbReference type="NCBI Taxonomy" id="2503024"/>
    <lineage>
        <taxon>Bacteria</taxon>
        <taxon>Pseudomonadati</taxon>
        <taxon>Pseudomonadota</taxon>
        <taxon>Alphaproteobacteria</taxon>
        <taxon>Hyphomicrobiales</taxon>
        <taxon>Rhizobiaceae</taxon>
        <taxon>Rhizobium/Agrobacterium group</taxon>
        <taxon>Neorhizobium</taxon>
    </lineage>
</organism>
<proteinExistence type="predicted"/>
<protein>
    <submittedName>
        <fullName evidence="3">Uncharacterized protein</fullName>
    </submittedName>
</protein>
<dbReference type="Proteomes" id="UP000287687">
    <property type="component" value="Unassembled WGS sequence"/>
</dbReference>
<evidence type="ECO:0000313" key="3">
    <source>
        <dbReference type="EMBL" id="RWX75917.1"/>
    </source>
</evidence>
<keyword evidence="2" id="KW-0732">Signal</keyword>
<dbReference type="OrthoDB" id="8457022at2"/>
<accession>A0A444LDV0</accession>
<evidence type="ECO:0000256" key="1">
    <source>
        <dbReference type="SAM" id="MobiDB-lite"/>
    </source>
</evidence>
<evidence type="ECO:0000256" key="2">
    <source>
        <dbReference type="SAM" id="SignalP"/>
    </source>
</evidence>
<reference evidence="3 4" key="1">
    <citation type="submission" date="2019-01" db="EMBL/GenBank/DDBJ databases">
        <title>The draft genome of Rhizobium sp. 24NR.</title>
        <authorList>
            <person name="Liu L."/>
            <person name="Liang L."/>
            <person name="Shi S."/>
            <person name="Xu L."/>
            <person name="Wang X."/>
            <person name="Li L."/>
            <person name="Zhang X."/>
        </authorList>
    </citation>
    <scope>NUCLEOTIDE SEQUENCE [LARGE SCALE GENOMIC DNA]</scope>
    <source>
        <strain evidence="3 4">24NR</strain>
    </source>
</reference>